<dbReference type="GO" id="GO:0016831">
    <property type="term" value="F:carboxy-lyase activity"/>
    <property type="evidence" value="ECO:0007669"/>
    <property type="project" value="InterPro"/>
</dbReference>
<evidence type="ECO:0000313" key="4">
    <source>
        <dbReference type="EMBL" id="MCV7171243.1"/>
    </source>
</evidence>
<protein>
    <submittedName>
        <fullName evidence="4">UbiD family decarboxylase</fullName>
    </submittedName>
</protein>
<accession>A0A9X3BUZ2</accession>
<evidence type="ECO:0000259" key="1">
    <source>
        <dbReference type="Pfam" id="PF01977"/>
    </source>
</evidence>
<dbReference type="EMBL" id="JACKSJ010000117">
    <property type="protein sequence ID" value="MCV7171243.1"/>
    <property type="molecule type" value="Genomic_DNA"/>
</dbReference>
<organism evidence="4 5">
    <name type="scientific">[Mycobacterium] manitobense</name>
    <dbReference type="NCBI Taxonomy" id="190147"/>
    <lineage>
        <taxon>Bacteria</taxon>
        <taxon>Bacillati</taxon>
        <taxon>Actinomycetota</taxon>
        <taxon>Actinomycetes</taxon>
        <taxon>Mycobacteriales</taxon>
        <taxon>Mycobacteriaceae</taxon>
        <taxon>Mycolicibacterium</taxon>
    </lineage>
</organism>
<reference evidence="4" key="1">
    <citation type="submission" date="2020-07" db="EMBL/GenBank/DDBJ databases">
        <authorList>
            <person name="Pettersson B.M.F."/>
            <person name="Behra P.R.K."/>
            <person name="Ramesh M."/>
            <person name="Das S."/>
            <person name="Dasgupta S."/>
            <person name="Kirsebom L.A."/>
        </authorList>
    </citation>
    <scope>NUCLEOTIDE SEQUENCE</scope>
    <source>
        <strain evidence="4">DSM 44615</strain>
    </source>
</reference>
<dbReference type="PANTHER" id="PTHR30108">
    <property type="entry name" value="3-OCTAPRENYL-4-HYDROXYBENZOATE CARBOXY-LYASE-RELATED"/>
    <property type="match status" value="1"/>
</dbReference>
<dbReference type="InterPro" id="IPR002830">
    <property type="entry name" value="UbiD"/>
</dbReference>
<dbReference type="SUPFAM" id="SSF50475">
    <property type="entry name" value="FMN-binding split barrel"/>
    <property type="match status" value="1"/>
</dbReference>
<dbReference type="Gene3D" id="3.40.1670.10">
    <property type="entry name" value="UbiD C-terminal domain-like"/>
    <property type="match status" value="1"/>
</dbReference>
<sequence>MPQQSLSEFVDEMEKAGMLVRITDEKRVDELPAVMEANPLTAVLVEHVTDCEFQFLANAYSNQDQTAWALGCEKSETGRRMVELGKGRIKPEVVDTAPCKEVILTGDDVDLTRLPLFLHHDRDGHAYTNDNLVVTKHPDTGVYDWGIYRSMFRTRTEKMFDMTCTSHRARLNAQAAQAKGHNLELAIVLGGPLVDKVAALTGVPPGTDDFEVLGSFYGHPAKLVKCETIDLLVPANAEIVIECELMATEGLTHDEGPYGEFTGMYGGGIKANYRAVVKAMTFRRGGIFQHATIGGRHPWHTDNMLQLPMIESDLYGGLAMAGIDVKEVRAPLGGLSNIVYAKIRPRGAGDSKQALGVMLTCSKQGLPKIAMVFDEDVDIWDDNAVQFAMAFRYMPHLDTVTIPNGNTMTVDPMIAEDAAPGTASKIGLDCTIPISPKFVRSHFDRSTVFELGDPPPGVVVMSEQDLTADMADFIRAAPRTWKEILQQYNGQPYKVVYGAFSNLRPQLGRCDDEPWYRYTFSDTDFAVHVGEAPSSNFDPRHRET</sequence>
<gene>
    <name evidence="4" type="ORF">H7I41_15110</name>
</gene>
<name>A0A9X3BUZ2_9MYCO</name>
<dbReference type="PANTHER" id="PTHR30108:SF17">
    <property type="entry name" value="FERULIC ACID DECARBOXYLASE 1"/>
    <property type="match status" value="1"/>
</dbReference>
<dbReference type="Proteomes" id="UP001140293">
    <property type="component" value="Unassembled WGS sequence"/>
</dbReference>
<dbReference type="Pfam" id="PF20695">
    <property type="entry name" value="UbiD_N"/>
    <property type="match status" value="1"/>
</dbReference>
<dbReference type="GO" id="GO:0005737">
    <property type="term" value="C:cytoplasm"/>
    <property type="evidence" value="ECO:0007669"/>
    <property type="project" value="TreeGrafter"/>
</dbReference>
<evidence type="ECO:0000259" key="2">
    <source>
        <dbReference type="Pfam" id="PF20695"/>
    </source>
</evidence>
<dbReference type="AlphaFoldDB" id="A0A9X3BUZ2"/>
<feature type="domain" description="3-octaprenyl-4-hydroxybenzoate carboxy-lyase-like N-terminal" evidence="2">
    <location>
        <begin position="11"/>
        <end position="83"/>
    </location>
</feature>
<dbReference type="SUPFAM" id="SSF143968">
    <property type="entry name" value="UbiD C-terminal domain-like"/>
    <property type="match status" value="1"/>
</dbReference>
<feature type="domain" description="3-octaprenyl-4-hydroxybenzoate carboxy-lyase-like C-terminal" evidence="3">
    <location>
        <begin position="309"/>
        <end position="430"/>
    </location>
</feature>
<dbReference type="RefSeq" id="WP_264013419.1">
    <property type="nucleotide sequence ID" value="NZ_JACKSJ010000117.1"/>
</dbReference>
<keyword evidence="5" id="KW-1185">Reference proteome</keyword>
<comment type="caution">
    <text evidence="4">The sequence shown here is derived from an EMBL/GenBank/DDBJ whole genome shotgun (WGS) entry which is preliminary data.</text>
</comment>
<dbReference type="InterPro" id="IPR048304">
    <property type="entry name" value="UbiD_Rift_dom"/>
</dbReference>
<dbReference type="Pfam" id="PF20696">
    <property type="entry name" value="UbiD_C"/>
    <property type="match status" value="1"/>
</dbReference>
<evidence type="ECO:0000259" key="3">
    <source>
        <dbReference type="Pfam" id="PF20696"/>
    </source>
</evidence>
<evidence type="ECO:0000313" key="5">
    <source>
        <dbReference type="Proteomes" id="UP001140293"/>
    </source>
</evidence>
<feature type="domain" description="3-octaprenyl-4-hydroxybenzoate carboxy-lyase-like Rift-related" evidence="1">
    <location>
        <begin position="94"/>
        <end position="296"/>
    </location>
</feature>
<proteinExistence type="predicted"/>
<dbReference type="InterPro" id="IPR049381">
    <property type="entry name" value="UbiD-like_C"/>
</dbReference>
<reference evidence="4" key="2">
    <citation type="journal article" date="2022" name="BMC Genomics">
        <title>Comparative genome analysis of mycobacteria focusing on tRNA and non-coding RNA.</title>
        <authorList>
            <person name="Behra P.R.K."/>
            <person name="Pettersson B.M.F."/>
            <person name="Ramesh M."/>
            <person name="Das S."/>
            <person name="Dasgupta S."/>
            <person name="Kirsebom L.A."/>
        </authorList>
    </citation>
    <scope>NUCLEOTIDE SEQUENCE</scope>
    <source>
        <strain evidence="4">DSM 44615</strain>
    </source>
</reference>
<dbReference type="InterPro" id="IPR049383">
    <property type="entry name" value="UbiD-like_N"/>
</dbReference>
<dbReference type="Pfam" id="PF01977">
    <property type="entry name" value="UbiD"/>
    <property type="match status" value="1"/>
</dbReference>